<organism evidence="11 12">
    <name type="scientific">Carlito syrichta</name>
    <name type="common">Philippine tarsier</name>
    <name type="synonym">Tarsius syrichta</name>
    <dbReference type="NCBI Taxonomy" id="1868482"/>
    <lineage>
        <taxon>Eukaryota</taxon>
        <taxon>Metazoa</taxon>
        <taxon>Chordata</taxon>
        <taxon>Craniata</taxon>
        <taxon>Vertebrata</taxon>
        <taxon>Euteleostomi</taxon>
        <taxon>Mammalia</taxon>
        <taxon>Eutheria</taxon>
        <taxon>Euarchontoglires</taxon>
        <taxon>Primates</taxon>
        <taxon>Haplorrhini</taxon>
        <taxon>Tarsiiformes</taxon>
        <taxon>Tarsiidae</taxon>
        <taxon>Carlito</taxon>
    </lineage>
</organism>
<keyword evidence="4 9" id="KW-0158">Chromosome</keyword>
<proteinExistence type="inferred from homology"/>
<dbReference type="PANTHER" id="PTHR23430">
    <property type="entry name" value="HISTONE H2A"/>
    <property type="match status" value="1"/>
</dbReference>
<dbReference type="GO" id="GO:0000791">
    <property type="term" value="C:euchromatin"/>
    <property type="evidence" value="ECO:0007669"/>
    <property type="project" value="UniProtKB-ARBA"/>
</dbReference>
<evidence type="ECO:0000256" key="9">
    <source>
        <dbReference type="RuleBase" id="RU003767"/>
    </source>
</evidence>
<comment type="subunit">
    <text evidence="8">The nucleosome is a histone octamer containing two molecules each of H2A, H2B, H3 and H4 assembled in one H3-H4 heterotetramer and two H2A-H2B heterodimers. May be incorporated into a proportion of nucleosomes, replacing one or more H2A molecules.</text>
</comment>
<keyword evidence="7 9" id="KW-0544">Nucleosome core</keyword>
<dbReference type="SMART" id="SM00414">
    <property type="entry name" value="H2A"/>
    <property type="match status" value="1"/>
</dbReference>
<evidence type="ECO:0000256" key="3">
    <source>
        <dbReference type="ARBA" id="ARBA00010691"/>
    </source>
</evidence>
<dbReference type="RefSeq" id="XP_008046324.1">
    <property type="nucleotide sequence ID" value="XM_008048133.1"/>
</dbReference>
<evidence type="ECO:0000313" key="11">
    <source>
        <dbReference type="Proteomes" id="UP000189704"/>
    </source>
</evidence>
<accession>A0A1U7SEK4</accession>
<dbReference type="PRINTS" id="PR00620">
    <property type="entry name" value="HISTONEH2A"/>
</dbReference>
<evidence type="ECO:0000313" key="12">
    <source>
        <dbReference type="RefSeq" id="XP_008046324.1"/>
    </source>
</evidence>
<feature type="domain" description="Core Histone H2A/H2B/H3" evidence="10">
    <location>
        <begin position="13"/>
        <end position="92"/>
    </location>
</feature>
<dbReference type="GO" id="GO:0030527">
    <property type="term" value="F:structural constituent of chromatin"/>
    <property type="evidence" value="ECO:0007669"/>
    <property type="project" value="InterPro"/>
</dbReference>
<dbReference type="Pfam" id="PF00125">
    <property type="entry name" value="Histone"/>
    <property type="match status" value="1"/>
</dbReference>
<evidence type="ECO:0000256" key="2">
    <source>
        <dbReference type="ARBA" id="ARBA00004286"/>
    </source>
</evidence>
<comment type="subunit">
    <text evidence="9">The nucleosome is a histone octamer containing two molecules each of H2A, H2B, H3 and H4 assembled in one H3-H4 heterotetramer and two H2A-H2B heterodimers. The octamer wraps approximately 147 bp of DNA.</text>
</comment>
<evidence type="ECO:0000256" key="7">
    <source>
        <dbReference type="ARBA" id="ARBA00023269"/>
    </source>
</evidence>
<reference evidence="12" key="1">
    <citation type="submission" date="2025-08" db="UniProtKB">
        <authorList>
            <consortium name="RefSeq"/>
        </authorList>
    </citation>
    <scope>IDENTIFICATION</scope>
</reference>
<dbReference type="OrthoDB" id="9537859at2759"/>
<keyword evidence="11" id="KW-1185">Reference proteome</keyword>
<gene>
    <name evidence="12" type="primary">LOC103249498</name>
</gene>
<evidence type="ECO:0000259" key="10">
    <source>
        <dbReference type="Pfam" id="PF00125"/>
    </source>
</evidence>
<dbReference type="GO" id="GO:0006397">
    <property type="term" value="P:mRNA processing"/>
    <property type="evidence" value="ECO:0007669"/>
    <property type="project" value="UniProtKB-ARBA"/>
</dbReference>
<dbReference type="GeneID" id="103249498"/>
<dbReference type="GO" id="GO:0005634">
    <property type="term" value="C:nucleus"/>
    <property type="evidence" value="ECO:0007669"/>
    <property type="project" value="UniProtKB-SubCell"/>
</dbReference>
<dbReference type="FunFam" id="1.10.20.10:FF:000097">
    <property type="entry name" value="Histone H2A"/>
    <property type="match status" value="1"/>
</dbReference>
<dbReference type="KEGG" id="csyr:103249498"/>
<dbReference type="GO" id="GO:0000786">
    <property type="term" value="C:nucleosome"/>
    <property type="evidence" value="ECO:0007669"/>
    <property type="project" value="UniProtKB-KW"/>
</dbReference>
<protein>
    <recommendedName>
        <fullName evidence="9">Histone H2A</fullName>
    </recommendedName>
</protein>
<evidence type="ECO:0000256" key="1">
    <source>
        <dbReference type="ARBA" id="ARBA00004123"/>
    </source>
</evidence>
<dbReference type="GO" id="GO:0003677">
    <property type="term" value="F:DNA binding"/>
    <property type="evidence" value="ECO:0007669"/>
    <property type="project" value="UniProtKB-KW"/>
</dbReference>
<dbReference type="SUPFAM" id="SSF47113">
    <property type="entry name" value="Histone-fold"/>
    <property type="match status" value="1"/>
</dbReference>
<keyword evidence="6 9" id="KW-0539">Nucleus</keyword>
<comment type="similarity">
    <text evidence="3 9">Belongs to the histone H2A family.</text>
</comment>
<name>A0A1U7SEK4_CARSF</name>
<dbReference type="Gene3D" id="1.10.20.10">
    <property type="entry name" value="Histone, subunit A"/>
    <property type="match status" value="1"/>
</dbReference>
<dbReference type="GO" id="GO:0046982">
    <property type="term" value="F:protein heterodimerization activity"/>
    <property type="evidence" value="ECO:0007669"/>
    <property type="project" value="InterPro"/>
</dbReference>
<evidence type="ECO:0000256" key="8">
    <source>
        <dbReference type="ARBA" id="ARBA00062445"/>
    </source>
</evidence>
<dbReference type="CDD" id="cd00074">
    <property type="entry name" value="HFD_H2A"/>
    <property type="match status" value="1"/>
</dbReference>
<dbReference type="GO" id="GO:0006334">
    <property type="term" value="P:nucleosome assembly"/>
    <property type="evidence" value="ECO:0007669"/>
    <property type="project" value="UniProtKB-ARBA"/>
</dbReference>
<evidence type="ECO:0000256" key="4">
    <source>
        <dbReference type="ARBA" id="ARBA00022454"/>
    </source>
</evidence>
<dbReference type="InterPro" id="IPR009072">
    <property type="entry name" value="Histone-fold"/>
</dbReference>
<dbReference type="Proteomes" id="UP000189704">
    <property type="component" value="Unplaced"/>
</dbReference>
<dbReference type="InterPro" id="IPR007125">
    <property type="entry name" value="H2A/H2B/H3"/>
</dbReference>
<dbReference type="AlphaFoldDB" id="A0A1U7SEK4"/>
<keyword evidence="5 9" id="KW-0238">DNA-binding</keyword>
<evidence type="ECO:0000256" key="6">
    <source>
        <dbReference type="ARBA" id="ARBA00023242"/>
    </source>
</evidence>
<comment type="subcellular location">
    <subcellularLocation>
        <location evidence="2">Chromosome</location>
    </subcellularLocation>
    <subcellularLocation>
        <location evidence="1 9">Nucleus</location>
    </subcellularLocation>
</comment>
<sequence length="114" mass="12852">MPDTRNRRGSSSRGQRQIRSRTARAELIFSVSYVEHLLREGRYAQRLGWSAPLYLAAVIEFLTARVLELAGNEAQNNGRNRITPDLVDMAVYNDPLLSIIFGTTTISQVVTTRD</sequence>
<evidence type="ECO:0000256" key="5">
    <source>
        <dbReference type="ARBA" id="ARBA00023125"/>
    </source>
</evidence>
<dbReference type="InterPro" id="IPR002119">
    <property type="entry name" value="Histone_H2A"/>
</dbReference>